<dbReference type="RefSeq" id="WP_206964694.1">
    <property type="nucleotide sequence ID" value="NZ_JAFLVX010000007.1"/>
</dbReference>
<keyword evidence="2" id="KW-0472">Membrane</keyword>
<accession>A0ABS3HQ79</accession>
<feature type="coiled-coil region" evidence="1">
    <location>
        <begin position="44"/>
        <end position="71"/>
    </location>
</feature>
<protein>
    <submittedName>
        <fullName evidence="3">Uncharacterized protein</fullName>
    </submittedName>
</protein>
<keyword evidence="4" id="KW-1185">Reference proteome</keyword>
<keyword evidence="2" id="KW-1133">Transmembrane helix</keyword>
<comment type="caution">
    <text evidence="3">The sequence shown here is derived from an EMBL/GenBank/DDBJ whole genome shotgun (WGS) entry which is preliminary data.</text>
</comment>
<evidence type="ECO:0000256" key="2">
    <source>
        <dbReference type="SAM" id="Phobius"/>
    </source>
</evidence>
<evidence type="ECO:0000313" key="3">
    <source>
        <dbReference type="EMBL" id="MBO0475882.1"/>
    </source>
</evidence>
<keyword evidence="1" id="KW-0175">Coiled coil</keyword>
<gene>
    <name evidence="3" type="ORF">DOK76_02290</name>
</gene>
<organism evidence="3 4">
    <name type="scientific">Candidatus Vagococcus giribetii</name>
    <dbReference type="NCBI Taxonomy" id="2230876"/>
    <lineage>
        <taxon>Bacteria</taxon>
        <taxon>Bacillati</taxon>
        <taxon>Bacillota</taxon>
        <taxon>Bacilli</taxon>
        <taxon>Lactobacillales</taxon>
        <taxon>Enterococcaceae</taxon>
        <taxon>Vagococcus</taxon>
    </lineage>
</organism>
<sequence>MINLLPKKYIKNKAPLAIGIITSILFILGLVIFSVQLFFLSGQIKQAEKTLVFEKQQTAKLTNQVNKLEKSRSLSIKEELMGIKASQYDVNKIMNTFSKTMTDHKINVLSYQLDFLSVDGLDTDGDSREFNEEGKEIMKIDFATEESSLAKLGQCIEAFRDVEWIDDAKFVTTSSNDLYNSTLYMNLLVENLPTLGGK</sequence>
<name>A0ABS3HQ79_9ENTE</name>
<reference evidence="3 4" key="1">
    <citation type="submission" date="2021-03" db="EMBL/GenBank/DDBJ databases">
        <title>Enterococcal diversity collection.</title>
        <authorList>
            <person name="Gilmore M.S."/>
            <person name="Schwartzman J."/>
            <person name="Van Tyne D."/>
            <person name="Martin M."/>
            <person name="Earl A.M."/>
            <person name="Manson A.L."/>
            <person name="Straub T."/>
            <person name="Salamzade R."/>
            <person name="Saavedra J."/>
            <person name="Lebreton F."/>
            <person name="Prichula J."/>
            <person name="Schaufler K."/>
            <person name="Gaca A."/>
            <person name="Sgardioli B."/>
            <person name="Wagenaar J."/>
            <person name="Strong T."/>
        </authorList>
    </citation>
    <scope>NUCLEOTIDE SEQUENCE [LARGE SCALE GENOMIC DNA]</scope>
    <source>
        <strain evidence="3 4">DIV0080</strain>
    </source>
</reference>
<evidence type="ECO:0000256" key="1">
    <source>
        <dbReference type="SAM" id="Coils"/>
    </source>
</evidence>
<keyword evidence="2" id="KW-0812">Transmembrane</keyword>
<proteinExistence type="predicted"/>
<dbReference type="Proteomes" id="UP000664857">
    <property type="component" value="Unassembled WGS sequence"/>
</dbReference>
<feature type="transmembrane region" description="Helical" evidence="2">
    <location>
        <begin position="16"/>
        <end position="40"/>
    </location>
</feature>
<evidence type="ECO:0000313" key="4">
    <source>
        <dbReference type="Proteomes" id="UP000664857"/>
    </source>
</evidence>
<dbReference type="EMBL" id="JAFLVX010000007">
    <property type="protein sequence ID" value="MBO0475882.1"/>
    <property type="molecule type" value="Genomic_DNA"/>
</dbReference>